<evidence type="ECO:0000313" key="1">
    <source>
        <dbReference type="EMBL" id="QJA76893.1"/>
    </source>
</evidence>
<reference evidence="1" key="1">
    <citation type="submission" date="2020-03" db="EMBL/GenBank/DDBJ databases">
        <title>The deep terrestrial virosphere.</title>
        <authorList>
            <person name="Holmfeldt K."/>
            <person name="Nilsson E."/>
            <person name="Simone D."/>
            <person name="Lopez-Fernandez M."/>
            <person name="Wu X."/>
            <person name="de Brujin I."/>
            <person name="Lundin D."/>
            <person name="Andersson A."/>
            <person name="Bertilsson S."/>
            <person name="Dopson M."/>
        </authorList>
    </citation>
    <scope>NUCLEOTIDE SEQUENCE</scope>
    <source>
        <strain evidence="1">MM415A01404</strain>
    </source>
</reference>
<gene>
    <name evidence="1" type="ORF">MM415A01404_0012</name>
</gene>
<protein>
    <submittedName>
        <fullName evidence="1">Uncharacterized protein</fullName>
    </submittedName>
</protein>
<proteinExistence type="predicted"/>
<sequence>MNRWQVVDNGTYAGLECNFQPMCHYCKVPMGNSCIKLLHFPLNEPAYWERGEINGYAVDVEVECPLCGYWETFGVAVDKEHWKMLRIQTEELIAEEI</sequence>
<name>A0A6M3K3G8_9ZZZZ</name>
<organism evidence="1">
    <name type="scientific">viral metagenome</name>
    <dbReference type="NCBI Taxonomy" id="1070528"/>
    <lineage>
        <taxon>unclassified sequences</taxon>
        <taxon>metagenomes</taxon>
        <taxon>organismal metagenomes</taxon>
    </lineage>
</organism>
<dbReference type="AlphaFoldDB" id="A0A6M3K3G8"/>
<dbReference type="EMBL" id="MT142250">
    <property type="protein sequence ID" value="QJA76893.1"/>
    <property type="molecule type" value="Genomic_DNA"/>
</dbReference>
<accession>A0A6M3K3G8</accession>